<dbReference type="KEGG" id="vg:14477259"/>
<name>L7TJ21_9CAUD</name>
<sequence length="66" mass="7519">MTINVEVNVSPDEMDRAKRLLQENLAEHVNCRSSVVPQVEGGKPVWDAQRVTSFWDAYFIRVTNDG</sequence>
<dbReference type="EMBL" id="KC117377">
    <property type="protein sequence ID" value="AGC34388.1"/>
    <property type="molecule type" value="Genomic_DNA"/>
</dbReference>
<evidence type="ECO:0000313" key="2">
    <source>
        <dbReference type="Proteomes" id="UP000011137"/>
    </source>
</evidence>
<organism evidence="1 2">
    <name type="scientific">Haloarcula vallismortis tailed virus 1</name>
    <dbReference type="NCBI Taxonomy" id="1262528"/>
    <lineage>
        <taxon>Viruses</taxon>
        <taxon>Duplodnaviria</taxon>
        <taxon>Heunggongvirae</taxon>
        <taxon>Uroviricota</taxon>
        <taxon>Caudoviricetes</taxon>
        <taxon>Thumleimavirales</taxon>
        <taxon>Druskaviridae</taxon>
        <taxon>Tredecimvirus</taxon>
        <taxon>Tredecimvirus thailandense</taxon>
        <taxon>Tredecimvirus HVTV1</taxon>
    </lineage>
</organism>
<dbReference type="RefSeq" id="YP_007378924.1">
    <property type="nucleotide sequence ID" value="NC_020158.1"/>
</dbReference>
<evidence type="ECO:0000313" key="1">
    <source>
        <dbReference type="EMBL" id="AGC34388.1"/>
    </source>
</evidence>
<protein>
    <submittedName>
        <fullName evidence="1">Uncharacterized protein</fullName>
    </submittedName>
</protein>
<gene>
    <name evidence="1" type="primary">18</name>
    <name evidence="1" type="ORF">HVTV1_18</name>
</gene>
<reference evidence="1 2" key="1">
    <citation type="journal article" date="2013" name="J. Virol.">
        <title>Insights into head-tailed viruses infecting extremely halophilic archaea.</title>
        <authorList>
            <person name="Pietila M.K."/>
            <person name="Laurinmaki P."/>
            <person name="Russell D.A."/>
            <person name="Ko C.C."/>
            <person name="Jacobs-Sera D."/>
            <person name="Butcher S.J."/>
            <person name="Bamford D.H."/>
            <person name="Hendrix R.W."/>
        </authorList>
    </citation>
    <scope>NUCLEOTIDE SEQUENCE [LARGE SCALE GENOMIC DNA]</scope>
</reference>
<accession>L7TJ21</accession>
<proteinExistence type="predicted"/>
<dbReference type="Proteomes" id="UP000011137">
    <property type="component" value="Segment"/>
</dbReference>
<dbReference type="GeneID" id="14477259"/>
<keyword evidence="2" id="KW-1185">Reference proteome</keyword>